<dbReference type="AlphaFoldDB" id="A0A1L5PCK1"/>
<gene>
    <name evidence="1" type="ORF">AM571_PC00099</name>
</gene>
<evidence type="ECO:0000313" key="1">
    <source>
        <dbReference type="EMBL" id="APO77845.1"/>
    </source>
</evidence>
<geneLocation type="plasmid" evidence="2">
    <name>prsp8c3c</name>
</geneLocation>
<dbReference type="Proteomes" id="UP000185109">
    <property type="component" value="Plasmid pRsp8C3c"/>
</dbReference>
<dbReference type="EMBL" id="CP017244">
    <property type="protein sequence ID" value="APO77845.1"/>
    <property type="molecule type" value="Genomic_DNA"/>
</dbReference>
<protein>
    <submittedName>
        <fullName evidence="1">Uncharacterized protein</fullName>
    </submittedName>
</protein>
<accession>A0A1L5PCK1</accession>
<sequence length="85" mass="9514">MTTEFRACIENEKACRGRRCGRLFQKIEQRLGGGVPLFRQAPFREEEMGRLKHEALREEVHCFDDFKISEAAPTASAATGAASVV</sequence>
<reference evidence="1 2" key="1">
    <citation type="submission" date="2016-09" db="EMBL/GenBank/DDBJ databases">
        <title>The complete genome sequences of Rhizobium gallicum, symbiovars gallicum and phaseoli, symbionts associated to common bean (Phaseolus vulgaris).</title>
        <authorList>
            <person name="Bustos P."/>
            <person name="Santamaria R.I."/>
            <person name="Perez-Carrascal O.M."/>
            <person name="Juarez S."/>
            <person name="Lozano L."/>
            <person name="Martinez-Flores I."/>
            <person name="Martinez-Romero E."/>
            <person name="Cevallos M."/>
            <person name="Romero D."/>
            <person name="Davila G."/>
            <person name="Gonzalez V."/>
        </authorList>
    </citation>
    <scope>NUCLEOTIDE SEQUENCE [LARGE SCALE GENOMIC DNA]</scope>
    <source>
        <strain evidence="1 2">8C-3</strain>
        <plasmid evidence="2">Plasmid prsp8c3c</plasmid>
    </source>
</reference>
<name>A0A1L5PCK1_RHIET</name>
<organism evidence="1 2">
    <name type="scientific">Rhizobium etli 8C-3</name>
    <dbReference type="NCBI Taxonomy" id="538025"/>
    <lineage>
        <taxon>Bacteria</taxon>
        <taxon>Pseudomonadati</taxon>
        <taxon>Pseudomonadota</taxon>
        <taxon>Alphaproteobacteria</taxon>
        <taxon>Hyphomicrobiales</taxon>
        <taxon>Rhizobiaceae</taxon>
        <taxon>Rhizobium/Agrobacterium group</taxon>
        <taxon>Rhizobium</taxon>
    </lineage>
</organism>
<proteinExistence type="predicted"/>
<evidence type="ECO:0000313" key="2">
    <source>
        <dbReference type="Proteomes" id="UP000185109"/>
    </source>
</evidence>
<keyword evidence="1" id="KW-0614">Plasmid</keyword>